<dbReference type="PANTHER" id="PTHR43553:SF24">
    <property type="entry name" value="ENERGY-COUPLING FACTOR TRANSPORTER ATP-BINDING PROTEIN ECFA1"/>
    <property type="match status" value="1"/>
</dbReference>
<keyword evidence="8" id="KW-0472">Membrane</keyword>
<dbReference type="InterPro" id="IPR003593">
    <property type="entry name" value="AAA+_ATPase"/>
</dbReference>
<dbReference type="GO" id="GO:0005524">
    <property type="term" value="F:ATP binding"/>
    <property type="evidence" value="ECO:0007669"/>
    <property type="project" value="UniProtKB-KW"/>
</dbReference>
<keyword evidence="5" id="KW-0547">Nucleotide-binding</keyword>
<evidence type="ECO:0000313" key="10">
    <source>
        <dbReference type="EMBL" id="NVY96035.1"/>
    </source>
</evidence>
<organism evidence="10 11">
    <name type="scientific">Bombilactobacillus apium</name>
    <dbReference type="NCBI Taxonomy" id="2675299"/>
    <lineage>
        <taxon>Bacteria</taxon>
        <taxon>Bacillati</taxon>
        <taxon>Bacillota</taxon>
        <taxon>Bacilli</taxon>
        <taxon>Lactobacillales</taxon>
        <taxon>Lactobacillaceae</taxon>
        <taxon>Bombilactobacillus</taxon>
    </lineage>
</organism>
<keyword evidence="4" id="KW-1003">Cell membrane</keyword>
<dbReference type="InterPro" id="IPR017871">
    <property type="entry name" value="ABC_transporter-like_CS"/>
</dbReference>
<dbReference type="EMBL" id="JABZEC010000002">
    <property type="protein sequence ID" value="NVY96035.1"/>
    <property type="molecule type" value="Genomic_DNA"/>
</dbReference>
<comment type="subcellular location">
    <subcellularLocation>
        <location evidence="1">Cell membrane</location>
        <topology evidence="1">Peripheral membrane protein</topology>
    </subcellularLocation>
</comment>
<dbReference type="SMART" id="SM00382">
    <property type="entry name" value="AAA"/>
    <property type="match status" value="1"/>
</dbReference>
<dbReference type="InterPro" id="IPR003439">
    <property type="entry name" value="ABC_transporter-like_ATP-bd"/>
</dbReference>
<dbReference type="InterPro" id="IPR050095">
    <property type="entry name" value="ECF_ABC_transporter_ATP-bd"/>
</dbReference>
<dbReference type="NCBIfam" id="NF010167">
    <property type="entry name" value="PRK13648.1"/>
    <property type="match status" value="1"/>
</dbReference>
<dbReference type="CDD" id="cd03225">
    <property type="entry name" value="ABC_cobalt_CbiO_domain1"/>
    <property type="match status" value="1"/>
</dbReference>
<evidence type="ECO:0000256" key="2">
    <source>
        <dbReference type="ARBA" id="ARBA00005417"/>
    </source>
</evidence>
<proteinExistence type="inferred from homology"/>
<keyword evidence="11" id="KW-1185">Reference proteome</keyword>
<keyword evidence="7" id="KW-1278">Translocase</keyword>
<keyword evidence="6" id="KW-0067">ATP-binding</keyword>
<protein>
    <submittedName>
        <fullName evidence="10">Energy-coupling factor transporter ATPase</fullName>
    </submittedName>
</protein>
<dbReference type="AlphaFoldDB" id="A0A850R665"/>
<sequence length="278" mass="30883">MEPIIELDQIIFTYEGANRPTLKELSLRVQPQQWLALVGVNGSGKSTLAQIINGLLEPQSGRVLITGSQLTADNVWQLRRQMGIIFQNPDHQFVGATVADDVAFGLENQGMPREQMIQRVNWALKRVKMTAFADKAPQILSGGQKQRVAIAGVIAVQPQIIIMDESTSMLDPVGRKDILQIMRQLQRELGITVVSITHDLSEIVTANQVAILQAGQIVQQGTVAEVFSHLDDLQAMGLLPPFTQQIQQKLRTAGVPLPATYQTKRRLLEELWQLHSNM</sequence>
<dbReference type="InterPro" id="IPR030947">
    <property type="entry name" value="EcfA_1"/>
</dbReference>
<evidence type="ECO:0000256" key="8">
    <source>
        <dbReference type="ARBA" id="ARBA00023136"/>
    </source>
</evidence>
<dbReference type="Gene3D" id="3.40.50.300">
    <property type="entry name" value="P-loop containing nucleotide triphosphate hydrolases"/>
    <property type="match status" value="1"/>
</dbReference>
<feature type="domain" description="ABC transporter" evidence="9">
    <location>
        <begin position="5"/>
        <end position="239"/>
    </location>
</feature>
<dbReference type="PANTHER" id="PTHR43553">
    <property type="entry name" value="HEAVY METAL TRANSPORTER"/>
    <property type="match status" value="1"/>
</dbReference>
<evidence type="ECO:0000256" key="1">
    <source>
        <dbReference type="ARBA" id="ARBA00004202"/>
    </source>
</evidence>
<evidence type="ECO:0000259" key="9">
    <source>
        <dbReference type="PROSITE" id="PS50893"/>
    </source>
</evidence>
<gene>
    <name evidence="10" type="ORF">HU830_02380</name>
</gene>
<dbReference type="Proteomes" id="UP000563523">
    <property type="component" value="Unassembled WGS sequence"/>
</dbReference>
<dbReference type="PROSITE" id="PS50893">
    <property type="entry name" value="ABC_TRANSPORTER_2"/>
    <property type="match status" value="1"/>
</dbReference>
<dbReference type="RefSeq" id="WP_176942200.1">
    <property type="nucleotide sequence ID" value="NZ_JABZEC010000002.1"/>
</dbReference>
<evidence type="ECO:0000256" key="4">
    <source>
        <dbReference type="ARBA" id="ARBA00022475"/>
    </source>
</evidence>
<dbReference type="NCBIfam" id="TIGR04520">
    <property type="entry name" value="ECF_ATPase_1"/>
    <property type="match status" value="1"/>
</dbReference>
<dbReference type="Pfam" id="PF00005">
    <property type="entry name" value="ABC_tran"/>
    <property type="match status" value="1"/>
</dbReference>
<dbReference type="GO" id="GO:0016887">
    <property type="term" value="F:ATP hydrolysis activity"/>
    <property type="evidence" value="ECO:0007669"/>
    <property type="project" value="InterPro"/>
</dbReference>
<dbReference type="FunFam" id="3.40.50.300:FF:000224">
    <property type="entry name" value="Energy-coupling factor transporter ATP-binding protein EcfA"/>
    <property type="match status" value="1"/>
</dbReference>
<evidence type="ECO:0000256" key="5">
    <source>
        <dbReference type="ARBA" id="ARBA00022741"/>
    </source>
</evidence>
<name>A0A850R665_9LACO</name>
<evidence type="ECO:0000256" key="7">
    <source>
        <dbReference type="ARBA" id="ARBA00022967"/>
    </source>
</evidence>
<dbReference type="PROSITE" id="PS00211">
    <property type="entry name" value="ABC_TRANSPORTER_1"/>
    <property type="match status" value="1"/>
</dbReference>
<evidence type="ECO:0000256" key="6">
    <source>
        <dbReference type="ARBA" id="ARBA00022840"/>
    </source>
</evidence>
<dbReference type="SUPFAM" id="SSF52540">
    <property type="entry name" value="P-loop containing nucleoside triphosphate hydrolases"/>
    <property type="match status" value="1"/>
</dbReference>
<comment type="similarity">
    <text evidence="2">Belongs to the ABC transporter superfamily.</text>
</comment>
<evidence type="ECO:0000256" key="3">
    <source>
        <dbReference type="ARBA" id="ARBA00022448"/>
    </source>
</evidence>
<dbReference type="InterPro" id="IPR015856">
    <property type="entry name" value="ABC_transpr_CbiO/EcfA_su"/>
</dbReference>
<reference evidence="10 11" key="1">
    <citation type="submission" date="2020-06" db="EMBL/GenBank/DDBJ databases">
        <authorList>
            <person name="Kang J."/>
        </authorList>
    </citation>
    <scope>NUCLEOTIDE SEQUENCE [LARGE SCALE GENOMIC DNA]</scope>
    <source>
        <strain evidence="10 11">DCY120</strain>
    </source>
</reference>
<evidence type="ECO:0000313" key="11">
    <source>
        <dbReference type="Proteomes" id="UP000563523"/>
    </source>
</evidence>
<keyword evidence="3" id="KW-0813">Transport</keyword>
<dbReference type="InterPro" id="IPR027417">
    <property type="entry name" value="P-loop_NTPase"/>
</dbReference>
<comment type="caution">
    <text evidence="10">The sequence shown here is derived from an EMBL/GenBank/DDBJ whole genome shotgun (WGS) entry which is preliminary data.</text>
</comment>
<dbReference type="GO" id="GO:0043190">
    <property type="term" value="C:ATP-binding cassette (ABC) transporter complex"/>
    <property type="evidence" value="ECO:0007669"/>
    <property type="project" value="TreeGrafter"/>
</dbReference>
<accession>A0A850R665</accession>
<dbReference type="GO" id="GO:0042626">
    <property type="term" value="F:ATPase-coupled transmembrane transporter activity"/>
    <property type="evidence" value="ECO:0007669"/>
    <property type="project" value="TreeGrafter"/>
</dbReference>